<reference evidence="2 3" key="1">
    <citation type="submission" date="2020-07" db="EMBL/GenBank/DDBJ databases">
        <title>Sequencing the genomes of 1000 actinobacteria strains.</title>
        <authorList>
            <person name="Klenk H.-P."/>
        </authorList>
    </citation>
    <scope>NUCLEOTIDE SEQUENCE [LARGE SCALE GENOMIC DNA]</scope>
    <source>
        <strain evidence="2 3">DSM 15664</strain>
    </source>
</reference>
<dbReference type="AlphaFoldDB" id="A0A7Z0EAL5"/>
<proteinExistence type="predicted"/>
<dbReference type="RefSeq" id="WP_179443070.1">
    <property type="nucleotide sequence ID" value="NZ_BAAALK010000003.1"/>
</dbReference>
<name>A0A7Z0EAL5_9MICC</name>
<organism evidence="2 3">
    <name type="scientific">Nesterenkonia sandarakina</name>
    <dbReference type="NCBI Taxonomy" id="272918"/>
    <lineage>
        <taxon>Bacteria</taxon>
        <taxon>Bacillati</taxon>
        <taxon>Actinomycetota</taxon>
        <taxon>Actinomycetes</taxon>
        <taxon>Micrococcales</taxon>
        <taxon>Micrococcaceae</taxon>
        <taxon>Nesterenkonia</taxon>
    </lineage>
</organism>
<sequence length="145" mass="15564">MDDTQTYAEPIPPQTSTPSTHPLADDVKDDVINDQVLDDQRRDLAAHPQAGVAPRGLQRYDQMAKASAAGLMAHKDVESAIVEISGAPSELVFHLTCTLVAEIDPSAVMELIDHGVIPNVERMLGETFASRDLQFKVAPSSTTSG</sequence>
<gene>
    <name evidence="2" type="ORF">HNR11_002728</name>
</gene>
<evidence type="ECO:0000313" key="2">
    <source>
        <dbReference type="EMBL" id="NYJ18138.1"/>
    </source>
</evidence>
<keyword evidence="3" id="KW-1185">Reference proteome</keyword>
<accession>A0A7Z0EAL5</accession>
<feature type="region of interest" description="Disordered" evidence="1">
    <location>
        <begin position="1"/>
        <end position="26"/>
    </location>
</feature>
<comment type="caution">
    <text evidence="2">The sequence shown here is derived from an EMBL/GenBank/DDBJ whole genome shotgun (WGS) entry which is preliminary data.</text>
</comment>
<evidence type="ECO:0000256" key="1">
    <source>
        <dbReference type="SAM" id="MobiDB-lite"/>
    </source>
</evidence>
<protein>
    <submittedName>
        <fullName evidence="2">Uncharacterized protein</fullName>
    </submittedName>
</protein>
<dbReference type="EMBL" id="JACCFQ010000002">
    <property type="protein sequence ID" value="NYJ18138.1"/>
    <property type="molecule type" value="Genomic_DNA"/>
</dbReference>
<evidence type="ECO:0000313" key="3">
    <source>
        <dbReference type="Proteomes" id="UP000560069"/>
    </source>
</evidence>
<dbReference type="Proteomes" id="UP000560069">
    <property type="component" value="Unassembled WGS sequence"/>
</dbReference>